<accession>A0A1S2MGG6</accession>
<dbReference type="InterPro" id="IPR051396">
    <property type="entry name" value="Bact_Antivir_Def_Nuclease"/>
</dbReference>
<gene>
    <name evidence="4" type="ORF">AWH56_002905</name>
    <name evidence="3" type="ORF">AWH56_04340</name>
</gene>
<evidence type="ECO:0000313" key="3">
    <source>
        <dbReference type="EMBL" id="OIJ22815.1"/>
    </source>
</evidence>
<dbReference type="KEGG" id="aia:AWH56_002905"/>
<dbReference type="RefSeq" id="WP_071315958.1">
    <property type="nucleotide sequence ID" value="NZ_CP063356.2"/>
</dbReference>
<sequence length="768" mass="88309">MHIKFVEVQNYRRLKSCRIEFTEQTTLFVGANNSGKTTAMNALVKFLDEKNQFSVNDFTLSNWFEINKIGESWLIDTRNVPDFSIDELANLIPTMDVWLHVEDDEVHYVTNLIPSLDWEGGLLGVRLRLEPKNVEELYKNFIDNSNFIKEILENAGLDKESEVTLWPKNLQDYLKRKFQAHFTVKSYILNPAKCVLPENGIARPQVLPSESEPIEGDPFKKLFLVHYINAQRGFSDPVNKADDEEESSNLVGNLSSQLRRYYNTHLNPTMSPDLTDIEALQAIEEAQKSFDVKLEQGFKNALSELETIGYPGFSNPKITISTKIKPIEGLNHSSAVQFDLLEKDSSNENLKLMLPEHYNGLGYQNIISIIFKLMRFRDEWMKVGKVSRKAPSSLDEFYVPPLHIVLVEEPEAHLHIQVQQVFIRQAYKVLRNHNNLKDDKTFKTQLIVSTHSGHITHEMPFSCLRYFRRKPSINKNEVPTSTVVNLSNVFGQGNKTERFVTRYLQSTHCDLFFADAAILVEGPSERMLVPHFIRNHFEELNQKYISLLEIGGSHAHTLRSLIEHLGLTSLIITDLDSVNPSNKNTAVVPKRKKGYITANDTLKSWVPEKTDLDELLDLEYEEKVKKNTNETYSVRVAYQYPKIISAFSNKLDLEVVPYTFEDALVYENLSLFESLKGNGLIKKFREAIKNKVTITELGEQFFEDLRKGKKAEFALELIYLEDPKKLKIPEYIKEGLTWLDEQLQPRQTEITIVQAPNLTSDVANEVKV</sequence>
<dbReference type="Pfam" id="PF20469">
    <property type="entry name" value="OLD-like_TOPRIM"/>
    <property type="match status" value="1"/>
</dbReference>
<dbReference type="OrthoDB" id="308933at2"/>
<dbReference type="SUPFAM" id="SSF52540">
    <property type="entry name" value="P-loop containing nucleoside triphosphate hydrolases"/>
    <property type="match status" value="1"/>
</dbReference>
<keyword evidence="3" id="KW-0255">Endonuclease</keyword>
<feature type="domain" description="OLD protein-like TOPRIM" evidence="2">
    <location>
        <begin position="512"/>
        <end position="576"/>
    </location>
</feature>
<evidence type="ECO:0000313" key="4">
    <source>
        <dbReference type="EMBL" id="QOY36639.1"/>
    </source>
</evidence>
<reference evidence="3 5" key="1">
    <citation type="submission" date="2016-10" db="EMBL/GenBank/DDBJ databases">
        <title>Draft genome sequences of four alkaliphilic bacteria belonging to the Anaerobacillus genus.</title>
        <authorList>
            <person name="Bassil N.M."/>
            <person name="Lloyd J.R."/>
        </authorList>
    </citation>
    <scope>NUCLEOTIDE SEQUENCE [LARGE SCALE GENOMIC DNA]</scope>
    <source>
        <strain evidence="3 5">NB2006</strain>
    </source>
</reference>
<dbReference type="EMBL" id="CP063356">
    <property type="protein sequence ID" value="QOY36639.1"/>
    <property type="molecule type" value="Genomic_DNA"/>
</dbReference>
<dbReference type="AlphaFoldDB" id="A0A1S2MGG6"/>
<keyword evidence="3" id="KW-0540">Nuclease</keyword>
<dbReference type="Proteomes" id="UP000180175">
    <property type="component" value="Chromosome"/>
</dbReference>
<feature type="domain" description="Endonuclease GajA/Old nuclease/RecF-like AAA" evidence="1">
    <location>
        <begin position="1"/>
        <end position="455"/>
    </location>
</feature>
<dbReference type="GO" id="GO:0004519">
    <property type="term" value="F:endonuclease activity"/>
    <property type="evidence" value="ECO:0007669"/>
    <property type="project" value="UniProtKB-KW"/>
</dbReference>
<dbReference type="PANTHER" id="PTHR43581">
    <property type="entry name" value="ATP/GTP PHOSPHATASE"/>
    <property type="match status" value="1"/>
</dbReference>
<dbReference type="InterPro" id="IPR027417">
    <property type="entry name" value="P-loop_NTPase"/>
</dbReference>
<dbReference type="InterPro" id="IPR034139">
    <property type="entry name" value="TOPRIM_OLD"/>
</dbReference>
<name>A0A1S2MGG6_9BACI</name>
<dbReference type="Gene3D" id="3.40.50.300">
    <property type="entry name" value="P-loop containing nucleotide triphosphate hydrolases"/>
    <property type="match status" value="1"/>
</dbReference>
<protein>
    <submittedName>
        <fullName evidence="4">AAA family ATPase</fullName>
    </submittedName>
    <submittedName>
        <fullName evidence="3">ATP-dependent endonuclease</fullName>
    </submittedName>
</protein>
<organism evidence="3 5">
    <name type="scientific">Anaerobacillus isosaccharinicus</name>
    <dbReference type="NCBI Taxonomy" id="1532552"/>
    <lineage>
        <taxon>Bacteria</taxon>
        <taxon>Bacillati</taxon>
        <taxon>Bacillota</taxon>
        <taxon>Bacilli</taxon>
        <taxon>Bacillales</taxon>
        <taxon>Bacillaceae</taxon>
        <taxon>Anaerobacillus</taxon>
    </lineage>
</organism>
<reference evidence="4 5" key="2">
    <citation type="journal article" date="2017" name="Genome Announc.">
        <title>Draft Genome Sequences of Four Alkaliphilic Bacteria Belonging to the Anaerobacillus Genus.</title>
        <authorList>
            <person name="Bassil N.M."/>
            <person name="Lloyd J.R."/>
        </authorList>
    </citation>
    <scope>NUCLEOTIDE SEQUENCE [LARGE SCALE GENOMIC DNA]</scope>
    <source>
        <strain evidence="4 5">NB2006</strain>
    </source>
</reference>
<reference evidence="4" key="4">
    <citation type="submission" date="2020-10" db="EMBL/GenBank/DDBJ databases">
        <authorList>
            <person name="Bassil N.M."/>
            <person name="Lloyd J.R."/>
        </authorList>
    </citation>
    <scope>NUCLEOTIDE SEQUENCE</scope>
    <source>
        <strain evidence="4">NB2006</strain>
    </source>
</reference>
<keyword evidence="5" id="KW-1185">Reference proteome</keyword>
<dbReference type="PANTHER" id="PTHR43581:SF2">
    <property type="entry name" value="EXCINUCLEASE ATPASE SUBUNIT"/>
    <property type="match status" value="1"/>
</dbReference>
<proteinExistence type="predicted"/>
<keyword evidence="3" id="KW-0378">Hydrolase</keyword>
<evidence type="ECO:0000259" key="1">
    <source>
        <dbReference type="Pfam" id="PF13175"/>
    </source>
</evidence>
<reference evidence="4 5" key="3">
    <citation type="journal article" date="2019" name="Int. J. Syst. Evol. Microbiol.">
        <title>Anaerobacillus isosaccharinicus sp. nov., an alkaliphilic bacterium which degrades isosaccharinic acid.</title>
        <authorList>
            <person name="Bassil N.M."/>
            <person name="Lloyd J.R."/>
        </authorList>
    </citation>
    <scope>NUCLEOTIDE SEQUENCE [LARGE SCALE GENOMIC DNA]</scope>
    <source>
        <strain evidence="4 5">NB2006</strain>
    </source>
</reference>
<dbReference type="EMBL" id="LQXD01000025">
    <property type="protein sequence ID" value="OIJ22815.1"/>
    <property type="molecule type" value="Genomic_DNA"/>
</dbReference>
<dbReference type="CDD" id="cd01026">
    <property type="entry name" value="TOPRIM_OLD"/>
    <property type="match status" value="1"/>
</dbReference>
<evidence type="ECO:0000313" key="5">
    <source>
        <dbReference type="Proteomes" id="UP000180175"/>
    </source>
</evidence>
<evidence type="ECO:0000259" key="2">
    <source>
        <dbReference type="Pfam" id="PF20469"/>
    </source>
</evidence>
<dbReference type="Pfam" id="PF13175">
    <property type="entry name" value="AAA_15"/>
    <property type="match status" value="1"/>
</dbReference>
<dbReference type="InterPro" id="IPR041685">
    <property type="entry name" value="AAA_GajA/Old/RecF-like"/>
</dbReference>